<organism evidence="1 2">
    <name type="scientific">Elsinoe ampelina</name>
    <dbReference type="NCBI Taxonomy" id="302913"/>
    <lineage>
        <taxon>Eukaryota</taxon>
        <taxon>Fungi</taxon>
        <taxon>Dikarya</taxon>
        <taxon>Ascomycota</taxon>
        <taxon>Pezizomycotina</taxon>
        <taxon>Dothideomycetes</taxon>
        <taxon>Dothideomycetidae</taxon>
        <taxon>Myriangiales</taxon>
        <taxon>Elsinoaceae</taxon>
        <taxon>Elsinoe</taxon>
    </lineage>
</organism>
<name>A0A6A6FYX3_9PEZI</name>
<protein>
    <submittedName>
        <fullName evidence="1">Uncharacterized protein</fullName>
    </submittedName>
</protein>
<dbReference type="OrthoDB" id="10508972at2759"/>
<evidence type="ECO:0000313" key="1">
    <source>
        <dbReference type="EMBL" id="KAF2218534.1"/>
    </source>
</evidence>
<dbReference type="Proteomes" id="UP000799538">
    <property type="component" value="Unassembled WGS sequence"/>
</dbReference>
<proteinExistence type="predicted"/>
<evidence type="ECO:0000313" key="2">
    <source>
        <dbReference type="Proteomes" id="UP000799538"/>
    </source>
</evidence>
<dbReference type="AlphaFoldDB" id="A0A6A6FYX3"/>
<gene>
    <name evidence="1" type="ORF">BDZ85DRAFT_81638</name>
</gene>
<accession>A0A6A6FYX3</accession>
<reference evidence="2" key="1">
    <citation type="journal article" date="2020" name="Stud. Mycol.">
        <title>101 Dothideomycetes genomes: A test case for predicting lifestyles and emergence of pathogens.</title>
        <authorList>
            <person name="Haridas S."/>
            <person name="Albert R."/>
            <person name="Binder M."/>
            <person name="Bloem J."/>
            <person name="LaButti K."/>
            <person name="Salamov A."/>
            <person name="Andreopoulos B."/>
            <person name="Baker S."/>
            <person name="Barry K."/>
            <person name="Bills G."/>
            <person name="Bluhm B."/>
            <person name="Cannon C."/>
            <person name="Castanera R."/>
            <person name="Culley D."/>
            <person name="Daum C."/>
            <person name="Ezra D."/>
            <person name="Gonzalez J."/>
            <person name="Henrissat B."/>
            <person name="Kuo A."/>
            <person name="Liang C."/>
            <person name="Lipzen A."/>
            <person name="Lutzoni F."/>
            <person name="Magnuson J."/>
            <person name="Mondo S."/>
            <person name="Nolan M."/>
            <person name="Ohm R."/>
            <person name="Pangilinan J."/>
            <person name="Park H.-J."/>
            <person name="Ramirez L."/>
            <person name="Alfaro M."/>
            <person name="Sun H."/>
            <person name="Tritt A."/>
            <person name="Yoshinaga Y."/>
            <person name="Zwiers L.-H."/>
            <person name="Turgeon B."/>
            <person name="Goodwin S."/>
            <person name="Spatafora J."/>
            <person name="Crous P."/>
            <person name="Grigoriev I."/>
        </authorList>
    </citation>
    <scope>NUCLEOTIDE SEQUENCE [LARGE SCALE GENOMIC DNA]</scope>
    <source>
        <strain evidence="2">CECT 20119</strain>
    </source>
</reference>
<sequence>MLVGPRQYYQHQQATMQKFDYAALRRAFRKHARTTSNAPQGGSNTGSVIAPAVVDESPPVSYLVVGTPAAVSRIFDTLGEGCIDQAPVKKSRSGRSLMDLPTELRSRIFGLLVPVVVEFVLQRWSCSQKQLLVFSSTIHEALFLVNKMVHREAKHALFRQACFYTECLQSAILFCKLIGDDIQLLRHLSVGGDGTLYTGGYFELAQYLANARALRSFYVRHLSLHKSGSLSEADNIPTSGIWINPVRFFHDLRPLVLARGSERGQKELLTILAAGKCTRCWIRHFVESSQAYWNGRYHTCLCLKHLFKADPAAKIMAEALSICARICTQRIDAGDTLESEDEPPWCTFHQI</sequence>
<dbReference type="EMBL" id="ML992539">
    <property type="protein sequence ID" value="KAF2218534.1"/>
    <property type="molecule type" value="Genomic_DNA"/>
</dbReference>
<keyword evidence="2" id="KW-1185">Reference proteome</keyword>